<dbReference type="GO" id="GO:0005524">
    <property type="term" value="F:ATP binding"/>
    <property type="evidence" value="ECO:0007669"/>
    <property type="project" value="InterPro"/>
</dbReference>
<dbReference type="PROSITE" id="PS50011">
    <property type="entry name" value="PROTEIN_KINASE_DOM"/>
    <property type="match status" value="1"/>
</dbReference>
<feature type="region of interest" description="Disordered" evidence="1">
    <location>
        <begin position="45"/>
        <end position="68"/>
    </location>
</feature>
<dbReference type="OrthoDB" id="191792at2759"/>
<protein>
    <recommendedName>
        <fullName evidence="2">Protein kinase domain-containing protein</fullName>
    </recommendedName>
</protein>
<evidence type="ECO:0000313" key="3">
    <source>
        <dbReference type="EMBL" id="EJK47234.1"/>
    </source>
</evidence>
<organism evidence="3 4">
    <name type="scientific">Thalassiosira oceanica</name>
    <name type="common">Marine diatom</name>
    <dbReference type="NCBI Taxonomy" id="159749"/>
    <lineage>
        <taxon>Eukaryota</taxon>
        <taxon>Sar</taxon>
        <taxon>Stramenopiles</taxon>
        <taxon>Ochrophyta</taxon>
        <taxon>Bacillariophyta</taxon>
        <taxon>Coscinodiscophyceae</taxon>
        <taxon>Thalassiosirophycidae</taxon>
        <taxon>Thalassiosirales</taxon>
        <taxon>Thalassiosiraceae</taxon>
        <taxon>Thalassiosira</taxon>
    </lineage>
</organism>
<dbReference type="Proteomes" id="UP000266841">
    <property type="component" value="Unassembled WGS sequence"/>
</dbReference>
<feature type="region of interest" description="Disordered" evidence="1">
    <location>
        <begin position="138"/>
        <end position="261"/>
    </location>
</feature>
<evidence type="ECO:0000259" key="2">
    <source>
        <dbReference type="PROSITE" id="PS50011"/>
    </source>
</evidence>
<dbReference type="Pfam" id="PF00069">
    <property type="entry name" value="Pkinase"/>
    <property type="match status" value="1"/>
</dbReference>
<dbReference type="OMA" id="AKIWTAY"/>
<gene>
    <name evidence="3" type="ORF">THAOC_34062</name>
</gene>
<feature type="compositionally biased region" description="Polar residues" evidence="1">
    <location>
        <begin position="239"/>
        <end position="250"/>
    </location>
</feature>
<keyword evidence="4" id="KW-1185">Reference proteome</keyword>
<accession>K0R5V0</accession>
<dbReference type="eggNOG" id="KOG0596">
    <property type="taxonomic scope" value="Eukaryota"/>
</dbReference>
<dbReference type="SUPFAM" id="SSF56112">
    <property type="entry name" value="Protein kinase-like (PK-like)"/>
    <property type="match status" value="1"/>
</dbReference>
<sequence>IFGPQGDAEGIRGCRREGARSIPRIPEMGVDAFGSPILDLEARKARLSDGRRRPPAARHEGRGNADTIPWRRLRSGPVIIAIGAESGLGEACFVRMIGSDREWRVDGVVAQWECPGRITADAVETNPMATLFVELTRHPTIPDGSPVTTSRLKNPSAVNQNTIVETNSGSKYQLTDPGPAEKKDIFEKKKAAAAEKKRLAEKKRADIERQKRNAESEKRKRSAASQAEQKASSVGTGKGQNSKPSNSVSLKQPAAPSVSPAVLRRQAKSTFSLTGTTVGVNGKYLLAGKPRQSSGRQAKIWTAYLASTEVPDIPQGFEDGDETKVQQLTIKLSPSIERMRLESTNYDKVQSGLFRGRFVDKLEYTTNMESSQRQLDRKNSALVIESGQYDLKALLAARKGVPLRGRALRDAAASAGQCIQAVHSSGLVWSDLKTENFVVVVDKKNFNKEVDDVNGSSGLSGVKGIDLESVVKKGGNPIDYSPEATPPEFARAYMEGYGQEFIIDYSYDIWSLGMMMYELSTGVEYFSGQSPSQVTKMLCAADFSVDVSDVPDEKLRDLIAKCLDLNPKKRPDITGFLLHPYFLTTGIGPISCVQSGPIQNKTTYDWIVRLAELAVYGYGMGATVLNLVGLEVLPTYLGSALTIYG</sequence>
<dbReference type="PANTHER" id="PTHR24362">
    <property type="entry name" value="SERINE/THREONINE-PROTEIN KINASE NEK"/>
    <property type="match status" value="1"/>
</dbReference>
<feature type="non-terminal residue" evidence="3">
    <location>
        <position position="1"/>
    </location>
</feature>
<feature type="compositionally biased region" description="Polar residues" evidence="1">
    <location>
        <begin position="146"/>
        <end position="173"/>
    </location>
</feature>
<dbReference type="EMBL" id="AGNL01047180">
    <property type="protein sequence ID" value="EJK47234.1"/>
    <property type="molecule type" value="Genomic_DNA"/>
</dbReference>
<feature type="compositionally biased region" description="Basic and acidic residues" evidence="1">
    <location>
        <begin position="179"/>
        <end position="218"/>
    </location>
</feature>
<feature type="compositionally biased region" description="Basic and acidic residues" evidence="1">
    <location>
        <begin position="45"/>
        <end position="63"/>
    </location>
</feature>
<dbReference type="PANTHER" id="PTHR24362:SF309">
    <property type="entry name" value="PROTEIN KINASE DOMAIN-CONTAINING PROTEIN"/>
    <property type="match status" value="1"/>
</dbReference>
<reference evidence="3 4" key="1">
    <citation type="journal article" date="2012" name="Genome Biol.">
        <title>Genome and low-iron response of an oceanic diatom adapted to chronic iron limitation.</title>
        <authorList>
            <person name="Lommer M."/>
            <person name="Specht M."/>
            <person name="Roy A.S."/>
            <person name="Kraemer L."/>
            <person name="Andreson R."/>
            <person name="Gutowska M.A."/>
            <person name="Wolf J."/>
            <person name="Bergner S.V."/>
            <person name="Schilhabel M.B."/>
            <person name="Klostermeier U.C."/>
            <person name="Beiko R.G."/>
            <person name="Rosenstiel P."/>
            <person name="Hippler M."/>
            <person name="Laroche J."/>
        </authorList>
    </citation>
    <scope>NUCLEOTIDE SEQUENCE [LARGE SCALE GENOMIC DNA]</scope>
    <source>
        <strain evidence="3 4">CCMP1005</strain>
    </source>
</reference>
<dbReference type="Gene3D" id="1.10.510.10">
    <property type="entry name" value="Transferase(Phosphotransferase) domain 1"/>
    <property type="match status" value="1"/>
</dbReference>
<feature type="domain" description="Protein kinase" evidence="2">
    <location>
        <begin position="286"/>
        <end position="582"/>
    </location>
</feature>
<evidence type="ECO:0000313" key="4">
    <source>
        <dbReference type="Proteomes" id="UP000266841"/>
    </source>
</evidence>
<comment type="caution">
    <text evidence="3">The sequence shown here is derived from an EMBL/GenBank/DDBJ whole genome shotgun (WGS) entry which is preliminary data.</text>
</comment>
<dbReference type="SMART" id="SM00220">
    <property type="entry name" value="S_TKc"/>
    <property type="match status" value="1"/>
</dbReference>
<dbReference type="InterPro" id="IPR011009">
    <property type="entry name" value="Kinase-like_dom_sf"/>
</dbReference>
<feature type="compositionally biased region" description="Low complexity" evidence="1">
    <location>
        <begin position="223"/>
        <end position="233"/>
    </location>
</feature>
<dbReference type="GO" id="GO:0004672">
    <property type="term" value="F:protein kinase activity"/>
    <property type="evidence" value="ECO:0007669"/>
    <property type="project" value="InterPro"/>
</dbReference>
<dbReference type="InterPro" id="IPR000719">
    <property type="entry name" value="Prot_kinase_dom"/>
</dbReference>
<evidence type="ECO:0000256" key="1">
    <source>
        <dbReference type="SAM" id="MobiDB-lite"/>
    </source>
</evidence>
<proteinExistence type="predicted"/>
<dbReference type="AlphaFoldDB" id="K0R5V0"/>
<name>K0R5V0_THAOC</name>